<dbReference type="Gene3D" id="1.10.490.10">
    <property type="entry name" value="Globins"/>
    <property type="match status" value="1"/>
</dbReference>
<dbReference type="PANTHER" id="PTHR43081:SF17">
    <property type="entry name" value="BLL5647 PROTEIN"/>
    <property type="match status" value="1"/>
</dbReference>
<dbReference type="PROSITE" id="PS50125">
    <property type="entry name" value="GUANYLATE_CYCLASE_2"/>
    <property type="match status" value="1"/>
</dbReference>
<evidence type="ECO:0000256" key="1">
    <source>
        <dbReference type="ARBA" id="ARBA00004651"/>
    </source>
</evidence>
<dbReference type="Pfam" id="PF00111">
    <property type="entry name" value="Fer2"/>
    <property type="match status" value="1"/>
</dbReference>
<dbReference type="SMART" id="SM00044">
    <property type="entry name" value="CYCc"/>
    <property type="match status" value="1"/>
</dbReference>
<name>A0A841MTV8_9BACT</name>
<dbReference type="GO" id="GO:0035556">
    <property type="term" value="P:intracellular signal transduction"/>
    <property type="evidence" value="ECO:0007669"/>
    <property type="project" value="InterPro"/>
</dbReference>
<keyword evidence="9" id="KW-1185">Reference proteome</keyword>
<reference evidence="8 9" key="1">
    <citation type="submission" date="2020-08" db="EMBL/GenBank/DDBJ databases">
        <title>Genomic Encyclopedia of Type Strains, Phase IV (KMG-IV): sequencing the most valuable type-strain genomes for metagenomic binning, comparative biology and taxonomic classification.</title>
        <authorList>
            <person name="Goeker M."/>
        </authorList>
    </citation>
    <scope>NUCLEOTIDE SEQUENCE [LARGE SCALE GENOMIC DNA]</scope>
    <source>
        <strain evidence="8 9">DSM 102044</strain>
    </source>
</reference>
<dbReference type="InterPro" id="IPR001041">
    <property type="entry name" value="2Fe-2S_ferredoxin-type"/>
</dbReference>
<dbReference type="CDD" id="cd00207">
    <property type="entry name" value="fer2"/>
    <property type="match status" value="1"/>
</dbReference>
<evidence type="ECO:0000313" key="8">
    <source>
        <dbReference type="EMBL" id="MBB6327546.1"/>
    </source>
</evidence>
<dbReference type="SUPFAM" id="SSF55073">
    <property type="entry name" value="Nucleotide cyclase"/>
    <property type="match status" value="1"/>
</dbReference>
<sequence>MANRITYSAINRQVDFNPGSQTLLDISIENKIPHMHECGGHGICTTCRVRVLDGIQNLSPKTEYEKSSCHARKWDPSIRLACQARPKGDVTLQRLIWSSGEVNNLQKELVPKGRAEERPIAILFCDLRNYTQLSEKNFNFDIAYMLNKFYTALGEPILMNNGIIYQYAGDEIVGVFGTTGGTAAKNCEDAVRAALGMQYALDILNKSELKDIEVKLKCGIGINFGTAYLGLLGHPTFKQFSVIGDPVNVASRIQNETKATQTSILISETVYENLDRDSFEIGQTFTNKVAGKEDPLNLLELVGFKELNLQLELQSSLNIMLEDEDRFATIFYQKVFEMAPGVRALFRNNLTDQGRLLTHMLGGIVYSLSRPEHLKKGLEKLGQSHVHYGVKVEYYPIVKKAMIETIEEVMGENKTSGTIEAWSSALDFVIDTMKSHAHPVGNGTEKAPQQAPIISK</sequence>
<dbReference type="EMBL" id="JACIJO010000003">
    <property type="protein sequence ID" value="MBB6327546.1"/>
    <property type="molecule type" value="Genomic_DNA"/>
</dbReference>
<dbReference type="GO" id="GO:0004016">
    <property type="term" value="F:adenylate cyclase activity"/>
    <property type="evidence" value="ECO:0007669"/>
    <property type="project" value="UniProtKB-ARBA"/>
</dbReference>
<dbReference type="Pfam" id="PF00042">
    <property type="entry name" value="Globin"/>
    <property type="match status" value="1"/>
</dbReference>
<feature type="domain" description="2Fe-2S ferredoxin-type" evidence="7">
    <location>
        <begin position="3"/>
        <end position="98"/>
    </location>
</feature>
<evidence type="ECO:0000259" key="5">
    <source>
        <dbReference type="PROSITE" id="PS01033"/>
    </source>
</evidence>
<dbReference type="SUPFAM" id="SSF54292">
    <property type="entry name" value="2Fe-2S ferredoxin-like"/>
    <property type="match status" value="1"/>
</dbReference>
<protein>
    <submittedName>
        <fullName evidence="8">Class 3 adenylate cyclase/hemoglobin-like flavoprotein</fullName>
    </submittedName>
</protein>
<dbReference type="Proteomes" id="UP000588604">
    <property type="component" value="Unassembled WGS sequence"/>
</dbReference>
<dbReference type="InterPro" id="IPR050697">
    <property type="entry name" value="Adenylyl/Guanylyl_Cyclase_3/4"/>
</dbReference>
<evidence type="ECO:0000256" key="2">
    <source>
        <dbReference type="ARBA" id="ARBA00022475"/>
    </source>
</evidence>
<comment type="caution">
    <text evidence="8">The sequence shown here is derived from an EMBL/GenBank/DDBJ whole genome shotgun (WGS) entry which is preliminary data.</text>
</comment>
<feature type="region of interest" description="Disordered" evidence="4">
    <location>
        <begin position="437"/>
        <end position="456"/>
    </location>
</feature>
<dbReference type="InterPro" id="IPR029787">
    <property type="entry name" value="Nucleotide_cyclase"/>
</dbReference>
<dbReference type="InterPro" id="IPR001054">
    <property type="entry name" value="A/G_cyclase"/>
</dbReference>
<dbReference type="PROSITE" id="PS51085">
    <property type="entry name" value="2FE2S_FER_2"/>
    <property type="match status" value="1"/>
</dbReference>
<comment type="subcellular location">
    <subcellularLocation>
        <location evidence="1">Cell membrane</location>
        <topology evidence="1">Multi-pass membrane protein</topology>
    </subcellularLocation>
</comment>
<evidence type="ECO:0000256" key="4">
    <source>
        <dbReference type="SAM" id="MobiDB-lite"/>
    </source>
</evidence>
<feature type="domain" description="Globin" evidence="5">
    <location>
        <begin position="303"/>
        <end position="438"/>
    </location>
</feature>
<dbReference type="GO" id="GO:0019825">
    <property type="term" value="F:oxygen binding"/>
    <property type="evidence" value="ECO:0007669"/>
    <property type="project" value="InterPro"/>
</dbReference>
<dbReference type="RefSeq" id="WP_184496365.1">
    <property type="nucleotide sequence ID" value="NZ_JACIJO010000003.1"/>
</dbReference>
<gene>
    <name evidence="8" type="ORF">FHS59_003189</name>
</gene>
<dbReference type="GO" id="GO:0005886">
    <property type="term" value="C:plasma membrane"/>
    <property type="evidence" value="ECO:0007669"/>
    <property type="project" value="UniProtKB-SubCell"/>
</dbReference>
<dbReference type="GO" id="GO:0051536">
    <property type="term" value="F:iron-sulfur cluster binding"/>
    <property type="evidence" value="ECO:0007669"/>
    <property type="project" value="InterPro"/>
</dbReference>
<dbReference type="Gene3D" id="3.30.70.1230">
    <property type="entry name" value="Nucleotide cyclase"/>
    <property type="match status" value="1"/>
</dbReference>
<dbReference type="InterPro" id="IPR012292">
    <property type="entry name" value="Globin/Proto"/>
</dbReference>
<feature type="domain" description="Guanylate cyclase" evidence="6">
    <location>
        <begin position="121"/>
        <end position="254"/>
    </location>
</feature>
<dbReference type="SUPFAM" id="SSF46458">
    <property type="entry name" value="Globin-like"/>
    <property type="match status" value="1"/>
</dbReference>
<dbReference type="InterPro" id="IPR012675">
    <property type="entry name" value="Beta-grasp_dom_sf"/>
</dbReference>
<accession>A0A841MTV8</accession>
<evidence type="ECO:0000259" key="7">
    <source>
        <dbReference type="PROSITE" id="PS51085"/>
    </source>
</evidence>
<dbReference type="InterPro" id="IPR000971">
    <property type="entry name" value="Globin"/>
</dbReference>
<organism evidence="8 9">
    <name type="scientific">Algoriphagus iocasae</name>
    <dbReference type="NCBI Taxonomy" id="1836499"/>
    <lineage>
        <taxon>Bacteria</taxon>
        <taxon>Pseudomonadati</taxon>
        <taxon>Bacteroidota</taxon>
        <taxon>Cytophagia</taxon>
        <taxon>Cytophagales</taxon>
        <taxon>Cyclobacteriaceae</taxon>
        <taxon>Algoriphagus</taxon>
    </lineage>
</organism>
<evidence type="ECO:0000259" key="6">
    <source>
        <dbReference type="PROSITE" id="PS50125"/>
    </source>
</evidence>
<dbReference type="GO" id="GO:0006171">
    <property type="term" value="P:cAMP biosynthetic process"/>
    <property type="evidence" value="ECO:0007669"/>
    <property type="project" value="TreeGrafter"/>
</dbReference>
<dbReference type="GO" id="GO:0020037">
    <property type="term" value="F:heme binding"/>
    <property type="evidence" value="ECO:0007669"/>
    <property type="project" value="InterPro"/>
</dbReference>
<keyword evidence="2" id="KW-1003">Cell membrane</keyword>
<evidence type="ECO:0000313" key="9">
    <source>
        <dbReference type="Proteomes" id="UP000588604"/>
    </source>
</evidence>
<evidence type="ECO:0000256" key="3">
    <source>
        <dbReference type="ARBA" id="ARBA00023136"/>
    </source>
</evidence>
<proteinExistence type="predicted"/>
<dbReference type="Gene3D" id="3.10.20.30">
    <property type="match status" value="1"/>
</dbReference>
<dbReference type="InterPro" id="IPR036010">
    <property type="entry name" value="2Fe-2S_ferredoxin-like_sf"/>
</dbReference>
<dbReference type="CDD" id="cd07302">
    <property type="entry name" value="CHD"/>
    <property type="match status" value="1"/>
</dbReference>
<dbReference type="AlphaFoldDB" id="A0A841MTV8"/>
<dbReference type="InterPro" id="IPR009050">
    <property type="entry name" value="Globin-like_sf"/>
</dbReference>
<dbReference type="Pfam" id="PF00211">
    <property type="entry name" value="Guanylate_cyc"/>
    <property type="match status" value="1"/>
</dbReference>
<dbReference type="PROSITE" id="PS01033">
    <property type="entry name" value="GLOBIN"/>
    <property type="match status" value="1"/>
</dbReference>
<dbReference type="PANTHER" id="PTHR43081">
    <property type="entry name" value="ADENYLATE CYCLASE, TERMINAL-DIFFERENTIATION SPECIFIC-RELATED"/>
    <property type="match status" value="1"/>
</dbReference>
<keyword evidence="3" id="KW-0472">Membrane</keyword>